<gene>
    <name evidence="3" type="ORF">MNB_SUP05-SYMBIONT-5-406</name>
</gene>
<dbReference type="CDD" id="cd00616">
    <property type="entry name" value="AHBA_syn"/>
    <property type="match status" value="1"/>
</dbReference>
<comment type="similarity">
    <text evidence="2">Belongs to the DegT/DnrJ/EryC1 family.</text>
</comment>
<dbReference type="SUPFAM" id="SSF53383">
    <property type="entry name" value="PLP-dependent transferases"/>
    <property type="match status" value="1"/>
</dbReference>
<dbReference type="Gene3D" id="3.40.640.10">
    <property type="entry name" value="Type I PLP-dependent aspartate aminotransferase-like (Major domain)"/>
    <property type="match status" value="1"/>
</dbReference>
<accession>A0A1W1E1K0</accession>
<dbReference type="InterPro" id="IPR015421">
    <property type="entry name" value="PyrdxlP-dep_Trfase_major"/>
</dbReference>
<dbReference type="Pfam" id="PF01041">
    <property type="entry name" value="DegT_DnrJ_EryC1"/>
    <property type="match status" value="1"/>
</dbReference>
<organism evidence="3">
    <name type="scientific">hydrothermal vent metagenome</name>
    <dbReference type="NCBI Taxonomy" id="652676"/>
    <lineage>
        <taxon>unclassified sequences</taxon>
        <taxon>metagenomes</taxon>
        <taxon>ecological metagenomes</taxon>
    </lineage>
</organism>
<dbReference type="GO" id="GO:0030170">
    <property type="term" value="F:pyridoxal phosphate binding"/>
    <property type="evidence" value="ECO:0007669"/>
    <property type="project" value="TreeGrafter"/>
</dbReference>
<dbReference type="GO" id="GO:0008483">
    <property type="term" value="F:transaminase activity"/>
    <property type="evidence" value="ECO:0007669"/>
    <property type="project" value="TreeGrafter"/>
</dbReference>
<reference evidence="3" key="1">
    <citation type="submission" date="2016-10" db="EMBL/GenBank/DDBJ databases">
        <authorList>
            <person name="de Groot N.N."/>
        </authorList>
    </citation>
    <scope>NUCLEOTIDE SEQUENCE</scope>
</reference>
<sequence>MSTVLTRSVPFFEYPRLWSDDREKLLSIIDTVSSTGGFILQKANVDFETELAKYTRSNYTVGVGNATDGMEIFLEAIGINPGDEVIISSHTMLATAGAIKVAGGVPIPVDIGVDNLIGIQAIEEAITPNTVGIMPTQLNGRVCEMDSILAIAKKHGLFVVEDAAQALGARYKGQHAGTFGLASDISFFPAKVLGCLGDAGAVLVNDKSLYHKIYQIHDHGRDVDGEVKRWGRNSRLDNLQAAILSHKLKSYDDVIARRRKVAQMYQQRLGQLDELQLPAAPDSDLDYFDVYQNYELQADDRDELKMHLHKHNIGTLVQWGGTAVHQFTQLGFNQILPNTERFFERCIMLPMNVFISNDDVNYICECVIEFYRK</sequence>
<dbReference type="InterPro" id="IPR015422">
    <property type="entry name" value="PyrdxlP-dep_Trfase_small"/>
</dbReference>
<dbReference type="AlphaFoldDB" id="A0A1W1E1K0"/>
<protein>
    <submittedName>
        <fullName evidence="3">Pleiotropic regulatory protein</fullName>
    </submittedName>
</protein>
<dbReference type="PANTHER" id="PTHR30244">
    <property type="entry name" value="TRANSAMINASE"/>
    <property type="match status" value="1"/>
</dbReference>
<dbReference type="GO" id="GO:0000271">
    <property type="term" value="P:polysaccharide biosynthetic process"/>
    <property type="evidence" value="ECO:0007669"/>
    <property type="project" value="TreeGrafter"/>
</dbReference>
<dbReference type="PANTHER" id="PTHR30244:SF36">
    <property type="entry name" value="3-OXO-GLUCOSE-6-PHOSPHATE:GLUTAMATE AMINOTRANSFERASE"/>
    <property type="match status" value="1"/>
</dbReference>
<evidence type="ECO:0000256" key="1">
    <source>
        <dbReference type="ARBA" id="ARBA00022898"/>
    </source>
</evidence>
<dbReference type="PIRSF" id="PIRSF000390">
    <property type="entry name" value="PLP_StrS"/>
    <property type="match status" value="1"/>
</dbReference>
<evidence type="ECO:0000313" key="3">
    <source>
        <dbReference type="EMBL" id="SFV87809.1"/>
    </source>
</evidence>
<dbReference type="InterPro" id="IPR015424">
    <property type="entry name" value="PyrdxlP-dep_Trfase"/>
</dbReference>
<evidence type="ECO:0000256" key="2">
    <source>
        <dbReference type="ARBA" id="ARBA00037999"/>
    </source>
</evidence>
<dbReference type="InterPro" id="IPR000653">
    <property type="entry name" value="DegT/StrS_aminotransferase"/>
</dbReference>
<dbReference type="Gene3D" id="3.90.1150.10">
    <property type="entry name" value="Aspartate Aminotransferase, domain 1"/>
    <property type="match status" value="1"/>
</dbReference>
<keyword evidence="1" id="KW-0663">Pyridoxal phosphate</keyword>
<name>A0A1W1E1K0_9ZZZZ</name>
<dbReference type="EMBL" id="FPHZ01000087">
    <property type="protein sequence ID" value="SFV87809.1"/>
    <property type="molecule type" value="Genomic_DNA"/>
</dbReference>
<proteinExistence type="inferred from homology"/>